<reference evidence="13" key="1">
    <citation type="journal article" date="2019" name="Int. J. Syst. Evol. Microbiol.">
        <title>The Global Catalogue of Microorganisms (GCM) 10K type strain sequencing project: providing services to taxonomists for standard genome sequencing and annotation.</title>
        <authorList>
            <consortium name="The Broad Institute Genomics Platform"/>
            <consortium name="The Broad Institute Genome Sequencing Center for Infectious Disease"/>
            <person name="Wu L."/>
            <person name="Ma J."/>
        </authorList>
    </citation>
    <scope>NUCLEOTIDE SEQUENCE [LARGE SCALE GENOMIC DNA]</scope>
    <source>
        <strain evidence="13">KCTC 42805</strain>
    </source>
</reference>
<dbReference type="InterPro" id="IPR050445">
    <property type="entry name" value="Bact_polysacc_biosynth/exp"/>
</dbReference>
<evidence type="ECO:0000256" key="4">
    <source>
        <dbReference type="ARBA" id="ARBA00022741"/>
    </source>
</evidence>
<evidence type="ECO:0000313" key="13">
    <source>
        <dbReference type="Proteomes" id="UP001597469"/>
    </source>
</evidence>
<sequence>MMVDNSYQYSDVKKPVNLRLLFAKYLRYWYWFVIAIGISLCGAYFYLRSITPIYQINSVLLIKKDGQSLSGEDISKSPKGPSEEKNIENEIETLKSRSLIQRVVDDLNLTVAYFQKGEVRKREEVFETSPIRVAVADLNPLAYQSPIFIRIKSKKEYEILNEEGQVKDRFPFNRNVKNEYGNFRVFLKDSLYRPENNVVEVAFSDKEDVIQDYQASLKVELINQKSTVLKLGIESSVPAKGKAFLGKLMEDYAYTALTDKNREATNTLRFIDDRLKLITGELSDVEKNFESYKTEEGITDLSTEGNSIFEAVKGNDAKLNDVDIQLQALNGVEKYLKSSVSGAAPAMAMANDPVLTGLLTKLSELQSEQEKYNRTTQPGNPFRQTIEGQIANTKNAVNEYVANQRQNLLVTKNSLKQLNGRLSSSIKTIPRKEREFLNIKRQQAIKESLYLLLLEKKEETAISYASAVTDSRVMDRPYSSPYPIKPNRSSIYLLALFAGLLIPMGFISAGNVLNDKVKSRREIEAETGIQVFGEIVKKPKQAKNNIIDLNSHSMIAEQFKIIRANLQYASAQNLSPVGQVVLITSSVSGEGKSFVSINLALSMALLNKKAIVLELDLRKPQIAQYLGMANSESRGISNYLSGQADYDGLVQQTQVHPNLYVIPSGPIPHNPTELLSNGAIEPLLTKLREEFDYIILDTPPVSMLADATLLSPYVDTAFYVIRHEYTPRNYMRFLADLRDSHRFKSLNVIVNAVNYPNSEDFGYGYSYAKRGAY</sequence>
<comment type="similarity">
    <text evidence="1">Belongs to the CpsD/CapB family.</text>
</comment>
<feature type="domain" description="Tyrosine-protein kinase G-rich" evidence="11">
    <location>
        <begin position="433"/>
        <end position="506"/>
    </location>
</feature>
<keyword evidence="9" id="KW-0812">Transmembrane</keyword>
<accession>A0ABW5M8M5</accession>
<gene>
    <name evidence="12" type="ORF">ACFSUS_21845</name>
</gene>
<keyword evidence="6" id="KW-0067">ATP-binding</keyword>
<dbReference type="PANTHER" id="PTHR32309:SF13">
    <property type="entry name" value="FERRIC ENTEROBACTIN TRANSPORT PROTEIN FEPE"/>
    <property type="match status" value="1"/>
</dbReference>
<organism evidence="12 13">
    <name type="scientific">Spirosoma soli</name>
    <dbReference type="NCBI Taxonomy" id="1770529"/>
    <lineage>
        <taxon>Bacteria</taxon>
        <taxon>Pseudomonadati</taxon>
        <taxon>Bacteroidota</taxon>
        <taxon>Cytophagia</taxon>
        <taxon>Cytophagales</taxon>
        <taxon>Cytophagaceae</taxon>
        <taxon>Spirosoma</taxon>
    </lineage>
</organism>
<evidence type="ECO:0000256" key="9">
    <source>
        <dbReference type="SAM" id="Phobius"/>
    </source>
</evidence>
<keyword evidence="5" id="KW-0418">Kinase</keyword>
<keyword evidence="4" id="KW-0547">Nucleotide-binding</keyword>
<feature type="transmembrane region" description="Helical" evidence="9">
    <location>
        <begin position="28"/>
        <end position="47"/>
    </location>
</feature>
<dbReference type="RefSeq" id="WP_381525896.1">
    <property type="nucleotide sequence ID" value="NZ_JBHULN010000016.1"/>
</dbReference>
<protein>
    <recommendedName>
        <fullName evidence="2">non-specific protein-tyrosine kinase</fullName>
        <ecNumber evidence="2">2.7.10.2</ecNumber>
    </recommendedName>
</protein>
<dbReference type="PANTHER" id="PTHR32309">
    <property type="entry name" value="TYROSINE-PROTEIN KINASE"/>
    <property type="match status" value="1"/>
</dbReference>
<dbReference type="EC" id="2.7.10.2" evidence="2"/>
<evidence type="ECO:0000313" key="12">
    <source>
        <dbReference type="EMBL" id="MFD2573300.1"/>
    </source>
</evidence>
<dbReference type="Pfam" id="PF13807">
    <property type="entry name" value="GNVR"/>
    <property type="match status" value="1"/>
</dbReference>
<dbReference type="EMBL" id="JBHULN010000016">
    <property type="protein sequence ID" value="MFD2573300.1"/>
    <property type="molecule type" value="Genomic_DNA"/>
</dbReference>
<dbReference type="NCBIfam" id="TIGR01007">
    <property type="entry name" value="eps_fam"/>
    <property type="match status" value="1"/>
</dbReference>
<evidence type="ECO:0000256" key="1">
    <source>
        <dbReference type="ARBA" id="ARBA00007316"/>
    </source>
</evidence>
<evidence type="ECO:0000256" key="7">
    <source>
        <dbReference type="ARBA" id="ARBA00023137"/>
    </source>
</evidence>
<dbReference type="CDD" id="cd05387">
    <property type="entry name" value="BY-kinase"/>
    <property type="match status" value="1"/>
</dbReference>
<dbReference type="SUPFAM" id="SSF52540">
    <property type="entry name" value="P-loop containing nucleoside triphosphate hydrolases"/>
    <property type="match status" value="1"/>
</dbReference>
<evidence type="ECO:0000256" key="2">
    <source>
        <dbReference type="ARBA" id="ARBA00011903"/>
    </source>
</evidence>
<dbReference type="InterPro" id="IPR025669">
    <property type="entry name" value="AAA_dom"/>
</dbReference>
<comment type="catalytic activity">
    <reaction evidence="8">
        <text>L-tyrosyl-[protein] + ATP = O-phospho-L-tyrosyl-[protein] + ADP + H(+)</text>
        <dbReference type="Rhea" id="RHEA:10596"/>
        <dbReference type="Rhea" id="RHEA-COMP:10136"/>
        <dbReference type="Rhea" id="RHEA-COMP:20101"/>
        <dbReference type="ChEBI" id="CHEBI:15378"/>
        <dbReference type="ChEBI" id="CHEBI:30616"/>
        <dbReference type="ChEBI" id="CHEBI:46858"/>
        <dbReference type="ChEBI" id="CHEBI:61978"/>
        <dbReference type="ChEBI" id="CHEBI:456216"/>
        <dbReference type="EC" id="2.7.10.2"/>
    </reaction>
</comment>
<keyword evidence="13" id="KW-1185">Reference proteome</keyword>
<dbReference type="InterPro" id="IPR005702">
    <property type="entry name" value="Wzc-like_C"/>
</dbReference>
<keyword evidence="3" id="KW-0808">Transferase</keyword>
<evidence type="ECO:0000256" key="8">
    <source>
        <dbReference type="ARBA" id="ARBA00051245"/>
    </source>
</evidence>
<evidence type="ECO:0000256" key="6">
    <source>
        <dbReference type="ARBA" id="ARBA00022840"/>
    </source>
</evidence>
<evidence type="ECO:0000256" key="3">
    <source>
        <dbReference type="ARBA" id="ARBA00022679"/>
    </source>
</evidence>
<name>A0ABW5M8M5_9BACT</name>
<keyword evidence="7" id="KW-0829">Tyrosine-protein kinase</keyword>
<feature type="domain" description="AAA" evidence="10">
    <location>
        <begin position="580"/>
        <end position="706"/>
    </location>
</feature>
<keyword evidence="9" id="KW-0472">Membrane</keyword>
<feature type="transmembrane region" description="Helical" evidence="9">
    <location>
        <begin position="491"/>
        <end position="513"/>
    </location>
</feature>
<dbReference type="InterPro" id="IPR032807">
    <property type="entry name" value="GNVR"/>
</dbReference>
<proteinExistence type="inferred from homology"/>
<evidence type="ECO:0000259" key="10">
    <source>
        <dbReference type="Pfam" id="PF13614"/>
    </source>
</evidence>
<dbReference type="Gene3D" id="3.40.50.300">
    <property type="entry name" value="P-loop containing nucleotide triphosphate hydrolases"/>
    <property type="match status" value="1"/>
</dbReference>
<dbReference type="Proteomes" id="UP001597469">
    <property type="component" value="Unassembled WGS sequence"/>
</dbReference>
<evidence type="ECO:0000256" key="5">
    <source>
        <dbReference type="ARBA" id="ARBA00022777"/>
    </source>
</evidence>
<evidence type="ECO:0000259" key="11">
    <source>
        <dbReference type="Pfam" id="PF13807"/>
    </source>
</evidence>
<keyword evidence="9" id="KW-1133">Transmembrane helix</keyword>
<comment type="caution">
    <text evidence="12">The sequence shown here is derived from an EMBL/GenBank/DDBJ whole genome shotgun (WGS) entry which is preliminary data.</text>
</comment>
<dbReference type="InterPro" id="IPR027417">
    <property type="entry name" value="P-loop_NTPase"/>
</dbReference>
<dbReference type="Pfam" id="PF13614">
    <property type="entry name" value="AAA_31"/>
    <property type="match status" value="1"/>
</dbReference>